<evidence type="ECO:0000256" key="1">
    <source>
        <dbReference type="ARBA" id="ARBA00023015"/>
    </source>
</evidence>
<feature type="domain" description="HTH araC/xylS-type" evidence="3">
    <location>
        <begin position="224"/>
        <end position="322"/>
    </location>
</feature>
<evidence type="ECO:0000259" key="3">
    <source>
        <dbReference type="PROSITE" id="PS01124"/>
    </source>
</evidence>
<dbReference type="PANTHER" id="PTHR43130">
    <property type="entry name" value="ARAC-FAMILY TRANSCRIPTIONAL REGULATOR"/>
    <property type="match status" value="1"/>
</dbReference>
<reference evidence="4 5" key="1">
    <citation type="submission" date="2019-06" db="EMBL/GenBank/DDBJ databases">
        <title>Sequencing the genomes of 1000 actinobacteria strains.</title>
        <authorList>
            <person name="Klenk H.-P."/>
        </authorList>
    </citation>
    <scope>NUCLEOTIDE SEQUENCE [LARGE SCALE GENOMIC DNA]</scope>
    <source>
        <strain evidence="4 5">DSM 102200</strain>
    </source>
</reference>
<evidence type="ECO:0000256" key="2">
    <source>
        <dbReference type="ARBA" id="ARBA00023163"/>
    </source>
</evidence>
<dbReference type="InterPro" id="IPR002818">
    <property type="entry name" value="DJ-1/PfpI"/>
</dbReference>
<dbReference type="EMBL" id="VFOZ01000002">
    <property type="protein sequence ID" value="TQL90595.1"/>
    <property type="molecule type" value="Genomic_DNA"/>
</dbReference>
<dbReference type="CDD" id="cd03137">
    <property type="entry name" value="GATase1_AraC_1"/>
    <property type="match status" value="1"/>
</dbReference>
<accession>A0A543C0J7</accession>
<gene>
    <name evidence="4" type="ORF">FB559_7903</name>
</gene>
<dbReference type="GO" id="GO:0043565">
    <property type="term" value="F:sequence-specific DNA binding"/>
    <property type="evidence" value="ECO:0007669"/>
    <property type="project" value="InterPro"/>
</dbReference>
<dbReference type="PANTHER" id="PTHR43130:SF3">
    <property type="entry name" value="HTH-TYPE TRANSCRIPTIONAL REGULATOR RV1931C"/>
    <property type="match status" value="1"/>
</dbReference>
<dbReference type="InterPro" id="IPR029062">
    <property type="entry name" value="Class_I_gatase-like"/>
</dbReference>
<dbReference type="Pfam" id="PF12833">
    <property type="entry name" value="HTH_18"/>
    <property type="match status" value="1"/>
</dbReference>
<dbReference type="InterPro" id="IPR009057">
    <property type="entry name" value="Homeodomain-like_sf"/>
</dbReference>
<dbReference type="AlphaFoldDB" id="A0A543C0J7"/>
<dbReference type="GO" id="GO:0003700">
    <property type="term" value="F:DNA-binding transcription factor activity"/>
    <property type="evidence" value="ECO:0007669"/>
    <property type="project" value="InterPro"/>
</dbReference>
<dbReference type="InterPro" id="IPR018060">
    <property type="entry name" value="HTH_AraC"/>
</dbReference>
<dbReference type="Gene3D" id="1.10.10.60">
    <property type="entry name" value="Homeodomain-like"/>
    <property type="match status" value="1"/>
</dbReference>
<proteinExistence type="predicted"/>
<dbReference type="SMART" id="SM00342">
    <property type="entry name" value="HTH_ARAC"/>
    <property type="match status" value="1"/>
</dbReference>
<dbReference type="SUPFAM" id="SSF46689">
    <property type="entry name" value="Homeodomain-like"/>
    <property type="match status" value="2"/>
</dbReference>
<dbReference type="Gene3D" id="3.40.50.880">
    <property type="match status" value="1"/>
</dbReference>
<keyword evidence="2" id="KW-0804">Transcription</keyword>
<comment type="caution">
    <text evidence="4">The sequence shown here is derived from an EMBL/GenBank/DDBJ whole genome shotgun (WGS) entry which is preliminary data.</text>
</comment>
<organism evidence="4 5">
    <name type="scientific">Actinoallomurus bryophytorum</name>
    <dbReference type="NCBI Taxonomy" id="1490222"/>
    <lineage>
        <taxon>Bacteria</taxon>
        <taxon>Bacillati</taxon>
        <taxon>Actinomycetota</taxon>
        <taxon>Actinomycetes</taxon>
        <taxon>Streptosporangiales</taxon>
        <taxon>Thermomonosporaceae</taxon>
        <taxon>Actinoallomurus</taxon>
    </lineage>
</organism>
<keyword evidence="5" id="KW-1185">Reference proteome</keyword>
<dbReference type="PROSITE" id="PS01124">
    <property type="entry name" value="HTH_ARAC_FAMILY_2"/>
    <property type="match status" value="1"/>
</dbReference>
<dbReference type="Pfam" id="PF01965">
    <property type="entry name" value="DJ-1_PfpI"/>
    <property type="match status" value="1"/>
</dbReference>
<dbReference type="RefSeq" id="WP_221640656.1">
    <property type="nucleotide sequence ID" value="NZ_VFOZ01000002.1"/>
</dbReference>
<dbReference type="InterPro" id="IPR052158">
    <property type="entry name" value="INH-QAR"/>
</dbReference>
<evidence type="ECO:0000313" key="5">
    <source>
        <dbReference type="Proteomes" id="UP000316096"/>
    </source>
</evidence>
<dbReference type="SUPFAM" id="SSF52317">
    <property type="entry name" value="Class I glutamine amidotransferase-like"/>
    <property type="match status" value="1"/>
</dbReference>
<keyword evidence="1" id="KW-0805">Transcription regulation</keyword>
<sequence length="341" mass="36777">MGDRKDAGQRPHTVVMVLLDEAQTLDVIGPLDVFAAANDNGARYRLCTASPGGREVRTTSGVRLAPDLALESLSGPIDTLLVPGRTDWRAALRDTRLLNGIAQLSQTPRRIASVCSGAFYLAAIGLLDGRRAATHWALVDDLAREFPKVKVDRDAIFVRDGNVATSAGVTAGIDLALSLVEEDFGPAVARATAKYLVVFMARPGGQSQFSVRMDSPPPRNPVVRTILDAVTADPGGDHTRDTLAARAGVSVRHLTRLFRTELGTTATRFVARTRVEAATGLLEAGTDTLEVVARRSGFGSEETMRRAFKRELGIAPSAYRARYRTTYVRECQARPDHEGAL</sequence>
<evidence type="ECO:0000313" key="4">
    <source>
        <dbReference type="EMBL" id="TQL90595.1"/>
    </source>
</evidence>
<dbReference type="Proteomes" id="UP000316096">
    <property type="component" value="Unassembled WGS sequence"/>
</dbReference>
<name>A0A543C0J7_9ACTN</name>
<protein>
    <submittedName>
        <fullName evidence="4">AraC family transcriptional regulator with amidase-like domain</fullName>
    </submittedName>
</protein>